<feature type="compositionally biased region" description="Acidic residues" evidence="1">
    <location>
        <begin position="577"/>
        <end position="632"/>
    </location>
</feature>
<evidence type="ECO:0000313" key="2">
    <source>
        <dbReference type="EMBL" id="KAK0537353.1"/>
    </source>
</evidence>
<evidence type="ECO:0000313" key="3">
    <source>
        <dbReference type="Proteomes" id="UP001176521"/>
    </source>
</evidence>
<feature type="compositionally biased region" description="Basic residues" evidence="1">
    <location>
        <begin position="656"/>
        <end position="677"/>
    </location>
</feature>
<dbReference type="AlphaFoldDB" id="A0AAN6GEM4"/>
<keyword evidence="3" id="KW-1185">Reference proteome</keyword>
<dbReference type="GO" id="GO:0000447">
    <property type="term" value="P:endonucleolytic cleavage in ITS1 to separate SSU-rRNA from 5.8S rRNA and LSU-rRNA from tricistronic rRNA transcript (SSU-rRNA, 5.8S rRNA, LSU-rRNA)"/>
    <property type="evidence" value="ECO:0007669"/>
    <property type="project" value="TreeGrafter"/>
</dbReference>
<gene>
    <name evidence="2" type="ORF">OC842_001661</name>
</gene>
<dbReference type="GO" id="GO:0000171">
    <property type="term" value="F:ribonuclease MRP activity"/>
    <property type="evidence" value="ECO:0007669"/>
    <property type="project" value="TreeGrafter"/>
</dbReference>
<dbReference type="PANTHER" id="PTHR15396">
    <property type="entry name" value="RIBONUCLEASE P PROTEIN SUBUNIT P40"/>
    <property type="match status" value="1"/>
</dbReference>
<dbReference type="GO" id="GO:0000172">
    <property type="term" value="C:ribonuclease MRP complex"/>
    <property type="evidence" value="ECO:0007669"/>
    <property type="project" value="TreeGrafter"/>
</dbReference>
<feature type="compositionally biased region" description="Basic and acidic residues" evidence="1">
    <location>
        <begin position="41"/>
        <end position="55"/>
    </location>
</feature>
<name>A0AAN6GEM4_9BASI</name>
<dbReference type="Proteomes" id="UP001176521">
    <property type="component" value="Unassembled WGS sequence"/>
</dbReference>
<sequence>MFGRRSTQVRRRNAFRADKARSQRTLGGGRSILDIAFCGPHGDHGQSKGKEKQPSDADTATTDARCLEAIRRHIFTHSLDVVLPLPNLSAQEADSRANSTTLFNTLASQDSQLASLLQSLGQASSAPLPATFHLARVPLALFLSPEFVTGFIRNGSLIALSVPFTNEDDDTIALDGQGILTLSLSRETYQTLGLVGRQSRFHRGPSGRMGDRSSGTVNRFIVELPLASASFVPGKKGYERALACLKAWDWDRASKMNVQQESHGEGSRTRLVSTDIGAGLASDPSGTGSLDANATWQMLFAWSPPIFADSSNPTPVAAQKPVVFPKTLVNPQDVHELSAPLATRVLPDIWIPSLRHPSASTRADLSPAERELIHRAEPTLLRALQQAEPEKGGEGGGMEEVHEAVQALAEWSGLACLNSESIRTYSRPNSLEDTTHVATPRWAGTILHLSWRGLLTPHFCASVVKQVQAYLDSALVTSAVQQHHENGTKAKTASKTGGVSAATGIRGVDQSHEAPTDKPWASVLATGFEHAPLSWSSAYPGQGTALGSGIALASARTGSRLQGQKNRKVVKKGDFGPPEEQEEEGVVGEEDGNEEEDAEMEEGASSDSNSSDDDDDDDDSASDSDSEEEEEDEHRKHIHASSGARPTSSSSAKQKAQARKKNVKQRERRKRKRKSHVRRGEAEHGRGRSGWTVLLLGRRHAEETAEREDADQAGGMPRYVLVEDVGLDTRQ</sequence>
<dbReference type="Pfam" id="PF08584">
    <property type="entry name" value="Ribonuc_P_40"/>
    <property type="match status" value="1"/>
</dbReference>
<dbReference type="GO" id="GO:0004526">
    <property type="term" value="F:ribonuclease P activity"/>
    <property type="evidence" value="ECO:0007669"/>
    <property type="project" value="TreeGrafter"/>
</dbReference>
<feature type="region of interest" description="Disordered" evidence="1">
    <location>
        <begin position="1"/>
        <end position="23"/>
    </location>
</feature>
<proteinExistence type="predicted"/>
<accession>A0AAN6GEM4</accession>
<reference evidence="2" key="1">
    <citation type="journal article" date="2023" name="PhytoFront">
        <title>Draft Genome Resources of Seven Strains of Tilletia horrida, Causal Agent of Kernel Smut of Rice.</title>
        <authorList>
            <person name="Khanal S."/>
            <person name="Antony Babu S."/>
            <person name="Zhou X.G."/>
        </authorList>
    </citation>
    <scope>NUCLEOTIDE SEQUENCE</scope>
    <source>
        <strain evidence="2">TX3</strain>
    </source>
</reference>
<feature type="region of interest" description="Disordered" evidence="1">
    <location>
        <begin position="556"/>
        <end position="689"/>
    </location>
</feature>
<protein>
    <submittedName>
        <fullName evidence="2">Uncharacterized protein</fullName>
    </submittedName>
</protein>
<comment type="caution">
    <text evidence="2">The sequence shown here is derived from an EMBL/GenBank/DDBJ whole genome shotgun (WGS) entry which is preliminary data.</text>
</comment>
<feature type="region of interest" description="Disordered" evidence="1">
    <location>
        <begin position="37"/>
        <end position="60"/>
    </location>
</feature>
<evidence type="ECO:0000256" key="1">
    <source>
        <dbReference type="SAM" id="MobiDB-lite"/>
    </source>
</evidence>
<dbReference type="PANTHER" id="PTHR15396:SF1">
    <property type="entry name" value="RIBONUCLEASE P PROTEIN SUBUNIT P40"/>
    <property type="match status" value="1"/>
</dbReference>
<dbReference type="GO" id="GO:0030681">
    <property type="term" value="C:multimeric ribonuclease P complex"/>
    <property type="evidence" value="ECO:0007669"/>
    <property type="project" value="TreeGrafter"/>
</dbReference>
<dbReference type="EMBL" id="JAPDMQ010000061">
    <property type="protein sequence ID" value="KAK0537353.1"/>
    <property type="molecule type" value="Genomic_DNA"/>
</dbReference>
<organism evidence="2 3">
    <name type="scientific">Tilletia horrida</name>
    <dbReference type="NCBI Taxonomy" id="155126"/>
    <lineage>
        <taxon>Eukaryota</taxon>
        <taxon>Fungi</taxon>
        <taxon>Dikarya</taxon>
        <taxon>Basidiomycota</taxon>
        <taxon>Ustilaginomycotina</taxon>
        <taxon>Exobasidiomycetes</taxon>
        <taxon>Tilletiales</taxon>
        <taxon>Tilletiaceae</taxon>
        <taxon>Tilletia</taxon>
    </lineage>
</organism>
<dbReference type="GO" id="GO:0001682">
    <property type="term" value="P:tRNA 5'-leader removal"/>
    <property type="evidence" value="ECO:0007669"/>
    <property type="project" value="InterPro"/>
</dbReference>
<feature type="compositionally biased region" description="Low complexity" evidence="1">
    <location>
        <begin position="640"/>
        <end position="655"/>
    </location>
</feature>
<dbReference type="InterPro" id="IPR013893">
    <property type="entry name" value="RNase_P_Rpp40"/>
</dbReference>